<keyword evidence="3" id="KW-1185">Reference proteome</keyword>
<dbReference type="STRING" id="4781.A0A0P1AK17"/>
<dbReference type="OrthoDB" id="79721at2759"/>
<keyword evidence="1" id="KW-0812">Transmembrane</keyword>
<accession>A0A0P1AK17</accession>
<keyword evidence="1" id="KW-1133">Transmembrane helix</keyword>
<name>A0A0P1AK17_PLAHL</name>
<evidence type="ECO:0000313" key="3">
    <source>
        <dbReference type="Proteomes" id="UP000054928"/>
    </source>
</evidence>
<dbReference type="RefSeq" id="XP_024577248.1">
    <property type="nucleotide sequence ID" value="XM_024726586.1"/>
</dbReference>
<evidence type="ECO:0000313" key="2">
    <source>
        <dbReference type="EMBL" id="CEG40879.1"/>
    </source>
</evidence>
<reference evidence="3" key="1">
    <citation type="submission" date="2014-09" db="EMBL/GenBank/DDBJ databases">
        <authorList>
            <person name="Sharma Rahul"/>
            <person name="Thines Marco"/>
        </authorList>
    </citation>
    <scope>NUCLEOTIDE SEQUENCE [LARGE SCALE GENOMIC DNA]</scope>
</reference>
<feature type="transmembrane region" description="Helical" evidence="1">
    <location>
        <begin position="389"/>
        <end position="417"/>
    </location>
</feature>
<sequence length="480" mass="52709">MIEVSVCQDATFQIPASRGVVCSGNSQQPHGVECPRIGDAASDDCYSYLYSYNGRSCVAKEDALCVYLKGRNAWGCTFQSTRCNDKWETFKDIAVHRKCPTWLYSSQDAPSTGKRDPLDDENYANTMWFIKTTALRELDNCKGGTSKQSTVAPITTSQILINSITVPRVETLPAANKLVRSDMYTFESANAKSTSEADHVTTSCAIDLTKEKGISMLSLIPPKTDVSKFSLTGELKNQMDSSTSSAKVFQQTRSPKVKTIDEPITLASENAINSSQKYINKPQQSRLTAIIDTLSLLDSTKKKIATSLSLTIDKAEMSHELEASTITPPAETRFSIADSDFEDQLTASPAVIHDSMSSKSFSALSAKTPCASVTMDKQTKLQTSTKADFVTITSIGISAVAVAVIIIAIGSIVVLMISGFRTRYRLSQLPPEEHHRNHEIVLTPLNLLNTELWYRSDSIRTSRPNSVHSRYRFGGSMCTH</sequence>
<dbReference type="EMBL" id="CCYD01000524">
    <property type="protein sequence ID" value="CEG40879.1"/>
    <property type="molecule type" value="Genomic_DNA"/>
</dbReference>
<dbReference type="AlphaFoldDB" id="A0A0P1AK17"/>
<dbReference type="Proteomes" id="UP000054928">
    <property type="component" value="Unassembled WGS sequence"/>
</dbReference>
<proteinExistence type="predicted"/>
<evidence type="ECO:0000256" key="1">
    <source>
        <dbReference type="SAM" id="Phobius"/>
    </source>
</evidence>
<organism evidence="2 3">
    <name type="scientific">Plasmopara halstedii</name>
    <name type="common">Downy mildew of sunflower</name>
    <dbReference type="NCBI Taxonomy" id="4781"/>
    <lineage>
        <taxon>Eukaryota</taxon>
        <taxon>Sar</taxon>
        <taxon>Stramenopiles</taxon>
        <taxon>Oomycota</taxon>
        <taxon>Peronosporomycetes</taxon>
        <taxon>Peronosporales</taxon>
        <taxon>Peronosporaceae</taxon>
        <taxon>Plasmopara</taxon>
    </lineage>
</organism>
<protein>
    <submittedName>
        <fullName evidence="2">Uncharacterized protein</fullName>
    </submittedName>
</protein>
<dbReference type="GeneID" id="36406113"/>
<keyword evidence="1" id="KW-0472">Membrane</keyword>